<dbReference type="InterPro" id="IPR051813">
    <property type="entry name" value="HepT_RNase_toxin"/>
</dbReference>
<dbReference type="PANTHER" id="PTHR34139">
    <property type="entry name" value="UPF0331 PROTEIN MJ0127"/>
    <property type="match status" value="1"/>
</dbReference>
<evidence type="ECO:0000256" key="5">
    <source>
        <dbReference type="ARBA" id="ARBA00022801"/>
    </source>
</evidence>
<name>A0A2T9K4S1_9CAUL</name>
<evidence type="ECO:0008006" key="8">
    <source>
        <dbReference type="Google" id="ProtNLM"/>
    </source>
</evidence>
<reference evidence="6 7" key="1">
    <citation type="submission" date="2018-04" db="EMBL/GenBank/DDBJ databases">
        <title>The genome sequence of Caulobacter sp. 744.</title>
        <authorList>
            <person name="Gao J."/>
            <person name="Sun J."/>
        </authorList>
    </citation>
    <scope>NUCLEOTIDE SEQUENCE [LARGE SCALE GENOMIC DNA]</scope>
    <source>
        <strain evidence="6 7">774</strain>
    </source>
</reference>
<organism evidence="6 7">
    <name type="scientific">Caulobacter endophyticus</name>
    <dbReference type="NCBI Taxonomy" id="2172652"/>
    <lineage>
        <taxon>Bacteria</taxon>
        <taxon>Pseudomonadati</taxon>
        <taxon>Pseudomonadota</taxon>
        <taxon>Alphaproteobacteria</taxon>
        <taxon>Caulobacterales</taxon>
        <taxon>Caulobacteraceae</taxon>
        <taxon>Caulobacter</taxon>
    </lineage>
</organism>
<sequence length="81" mass="9015">MSDVMRRDAVAMNLLVIGESAARLPSEVRDLEPEVDWVASIGLRNRIAHGYSSISFTIVWSIVVVELPGLRAAIERIIIRL</sequence>
<keyword evidence="5" id="KW-0378">Hydrolase</keyword>
<evidence type="ECO:0000313" key="6">
    <source>
        <dbReference type="EMBL" id="PVM90976.1"/>
    </source>
</evidence>
<keyword evidence="2" id="KW-1277">Toxin-antitoxin system</keyword>
<dbReference type="OrthoDB" id="4829434at2"/>
<gene>
    <name evidence="6" type="ORF">DDF67_08470</name>
</gene>
<comment type="caution">
    <text evidence="6">The sequence shown here is derived from an EMBL/GenBank/DDBJ whole genome shotgun (WGS) entry which is preliminary data.</text>
</comment>
<keyword evidence="4" id="KW-0547">Nucleotide-binding</keyword>
<evidence type="ECO:0000256" key="4">
    <source>
        <dbReference type="ARBA" id="ARBA00022741"/>
    </source>
</evidence>
<keyword evidence="7" id="KW-1185">Reference proteome</keyword>
<dbReference type="InterPro" id="IPR008201">
    <property type="entry name" value="HepT-like"/>
</dbReference>
<dbReference type="GO" id="GO:0004540">
    <property type="term" value="F:RNA nuclease activity"/>
    <property type="evidence" value="ECO:0007669"/>
    <property type="project" value="InterPro"/>
</dbReference>
<keyword evidence="3" id="KW-0540">Nuclease</keyword>
<protein>
    <recommendedName>
        <fullName evidence="8">DUF86 domain-containing protein</fullName>
    </recommendedName>
</protein>
<evidence type="ECO:0000256" key="1">
    <source>
        <dbReference type="ARBA" id="ARBA00022553"/>
    </source>
</evidence>
<dbReference type="GO" id="GO:0000166">
    <property type="term" value="F:nucleotide binding"/>
    <property type="evidence" value="ECO:0007669"/>
    <property type="project" value="UniProtKB-KW"/>
</dbReference>
<evidence type="ECO:0000256" key="3">
    <source>
        <dbReference type="ARBA" id="ARBA00022722"/>
    </source>
</evidence>
<dbReference type="PANTHER" id="PTHR34139:SF1">
    <property type="entry name" value="RNASE MJ1380-RELATED"/>
    <property type="match status" value="1"/>
</dbReference>
<dbReference type="AlphaFoldDB" id="A0A2T9K4S1"/>
<dbReference type="EMBL" id="QDKQ01000033">
    <property type="protein sequence ID" value="PVM90976.1"/>
    <property type="molecule type" value="Genomic_DNA"/>
</dbReference>
<proteinExistence type="predicted"/>
<dbReference type="Proteomes" id="UP000245073">
    <property type="component" value="Unassembled WGS sequence"/>
</dbReference>
<dbReference type="GO" id="GO:0110001">
    <property type="term" value="C:toxin-antitoxin complex"/>
    <property type="evidence" value="ECO:0007669"/>
    <property type="project" value="InterPro"/>
</dbReference>
<evidence type="ECO:0000256" key="2">
    <source>
        <dbReference type="ARBA" id="ARBA00022649"/>
    </source>
</evidence>
<keyword evidence="1" id="KW-0597">Phosphoprotein</keyword>
<accession>A0A2T9K4S1</accession>
<dbReference type="GO" id="GO:0016787">
    <property type="term" value="F:hydrolase activity"/>
    <property type="evidence" value="ECO:0007669"/>
    <property type="project" value="UniProtKB-KW"/>
</dbReference>
<dbReference type="Pfam" id="PF01934">
    <property type="entry name" value="HepT-like"/>
    <property type="match status" value="1"/>
</dbReference>
<evidence type="ECO:0000313" key="7">
    <source>
        <dbReference type="Proteomes" id="UP000245073"/>
    </source>
</evidence>